<dbReference type="AlphaFoldDB" id="A0A8H6CN98"/>
<evidence type="ECO:0000313" key="2">
    <source>
        <dbReference type="Proteomes" id="UP000578531"/>
    </source>
</evidence>
<keyword evidence="2" id="KW-1185">Reference proteome</keyword>
<accession>A0A8H6CN98</accession>
<proteinExistence type="predicted"/>
<reference evidence="1 2" key="1">
    <citation type="journal article" date="2020" name="Genomics">
        <title>Complete, high-quality genomes from long-read metagenomic sequencing of two wolf lichen thalli reveals enigmatic genome architecture.</title>
        <authorList>
            <person name="McKenzie S.K."/>
            <person name="Walston R.F."/>
            <person name="Allen J.L."/>
        </authorList>
    </citation>
    <scope>NUCLEOTIDE SEQUENCE [LARGE SCALE GENOMIC DNA]</scope>
    <source>
        <strain evidence="1">WasteWater2</strain>
    </source>
</reference>
<organism evidence="1 2">
    <name type="scientific">Letharia columbiana</name>
    <dbReference type="NCBI Taxonomy" id="112416"/>
    <lineage>
        <taxon>Eukaryota</taxon>
        <taxon>Fungi</taxon>
        <taxon>Dikarya</taxon>
        <taxon>Ascomycota</taxon>
        <taxon>Pezizomycotina</taxon>
        <taxon>Lecanoromycetes</taxon>
        <taxon>OSLEUM clade</taxon>
        <taxon>Lecanoromycetidae</taxon>
        <taxon>Lecanorales</taxon>
        <taxon>Lecanorineae</taxon>
        <taxon>Parmeliaceae</taxon>
        <taxon>Letharia</taxon>
    </lineage>
</organism>
<sequence length="128" mass="14114">MFKLRNSRFEGMREQELHIVLEAAITGMVYGRDETSVPSQTITGVGTGGMIERSGAMDFGWTNDAKFSSLNTVDSREIKEARATGGDASQLKRRLREASHMNVATAVVKAAKLVYSTGRMSVVWTRIK</sequence>
<protein>
    <submittedName>
        <fullName evidence="1">Uncharacterized protein</fullName>
    </submittedName>
</protein>
<comment type="caution">
    <text evidence="1">The sequence shown here is derived from an EMBL/GenBank/DDBJ whole genome shotgun (WGS) entry which is preliminary data.</text>
</comment>
<dbReference type="EMBL" id="JACCJC010000087">
    <property type="protein sequence ID" value="KAF6226815.1"/>
    <property type="molecule type" value="Genomic_DNA"/>
</dbReference>
<gene>
    <name evidence="1" type="ORF">HO173_012319</name>
</gene>
<dbReference type="Proteomes" id="UP000578531">
    <property type="component" value="Unassembled WGS sequence"/>
</dbReference>
<dbReference type="GeneID" id="59293955"/>
<evidence type="ECO:0000313" key="1">
    <source>
        <dbReference type="EMBL" id="KAF6226815.1"/>
    </source>
</evidence>
<name>A0A8H6CN98_9LECA</name>
<dbReference type="RefSeq" id="XP_037158966.1">
    <property type="nucleotide sequence ID" value="XM_037314191.1"/>
</dbReference>